<gene>
    <name evidence="1" type="ORF">EHRUM3_08640</name>
</gene>
<evidence type="ECO:0000313" key="2">
    <source>
        <dbReference type="Proteomes" id="UP000092731"/>
    </source>
</evidence>
<comment type="caution">
    <text evidence="1">The sequence shown here is derived from an EMBL/GenBank/DDBJ whole genome shotgun (WGS) entry which is preliminary data.</text>
</comment>
<name>A0A170T6V8_EHRRU</name>
<reference evidence="2" key="1">
    <citation type="submission" date="2016-05" db="EMBL/GenBank/DDBJ databases">
        <title>Draft genome sequences of four strains of Ehrlichia ruminantium, a tick-borne pathogen of ruminants, isolated from Zimbabwe, The Gambia and Ghana.</title>
        <authorList>
            <person name="Nakao R."/>
            <person name="Jongejan F."/>
            <person name="Sugimoto C."/>
        </authorList>
    </citation>
    <scope>NUCLEOTIDE SEQUENCE [LARGE SCALE GENOMIC DNA]</scope>
    <source>
        <strain evidence="2">Pokoase 417</strain>
    </source>
</reference>
<proteinExistence type="predicted"/>
<dbReference type="AlphaFoldDB" id="A0A170T6V8"/>
<dbReference type="EMBL" id="BDDM01000260">
    <property type="protein sequence ID" value="GAT78635.1"/>
    <property type="molecule type" value="Genomic_DNA"/>
</dbReference>
<feature type="non-terminal residue" evidence="1">
    <location>
        <position position="1"/>
    </location>
</feature>
<dbReference type="Proteomes" id="UP000092731">
    <property type="component" value="Unassembled WGS sequence"/>
</dbReference>
<protein>
    <submittedName>
        <fullName evidence="1">SPFH domain-containing protein</fullName>
    </submittedName>
</protein>
<evidence type="ECO:0000313" key="1">
    <source>
        <dbReference type="EMBL" id="GAT78635.1"/>
    </source>
</evidence>
<organism evidence="1 2">
    <name type="scientific">Ehrlichia ruminantium</name>
    <name type="common">heartwater rickettsia</name>
    <name type="synonym">Cowdria ruminantium</name>
    <dbReference type="NCBI Taxonomy" id="779"/>
    <lineage>
        <taxon>Bacteria</taxon>
        <taxon>Pseudomonadati</taxon>
        <taxon>Pseudomonadota</taxon>
        <taxon>Alphaproteobacteria</taxon>
        <taxon>Rickettsiales</taxon>
        <taxon>Anaplasmataceae</taxon>
        <taxon>Ehrlichia</taxon>
    </lineage>
</organism>
<accession>A0A170T6V8</accession>
<sequence>TMVDEILTHFELKYQINLSDEQKVKLINNLLVSLISEQGAQPTLNIE</sequence>